<dbReference type="Proteomes" id="UP001198182">
    <property type="component" value="Unassembled WGS sequence"/>
</dbReference>
<keyword evidence="4" id="KW-1185">Reference proteome</keyword>
<evidence type="ECO:0000256" key="1">
    <source>
        <dbReference type="SAM" id="Phobius"/>
    </source>
</evidence>
<accession>A0AAE3EBR3</accession>
<dbReference type="InterPro" id="IPR014729">
    <property type="entry name" value="Rossmann-like_a/b/a_fold"/>
</dbReference>
<keyword evidence="1" id="KW-0812">Transmembrane</keyword>
<dbReference type="AlphaFoldDB" id="A0AAE3EBR3"/>
<sequence length="246" mass="26666">MGTAICMTISGFCIFYGIMIRAIGSGTLFFLVWFALAAGSAGLGLLIHRGIWAALPGGIRILCYAILGAGVLFFLVFLAFLSTGWWAAGAENLDYIIVLGAQISENGPSAVLQYRLDRAADYLEQNPDTVCIVSGAQGRNEPCTEAEGMADYLLTKGIPAERILQEREARTTAENLAYSRKLMPEGSSVGIVTNNFHVFRALQIAREQGLEDAVGIAAGAKPFYQLNNILREYLAEIKYLISRIVS</sequence>
<dbReference type="EMBL" id="JAJEQR010000021">
    <property type="protein sequence ID" value="MCC2231035.1"/>
    <property type="molecule type" value="Genomic_DNA"/>
</dbReference>
<reference evidence="3" key="1">
    <citation type="submission" date="2021-10" db="EMBL/GenBank/DDBJ databases">
        <title>Anaerobic single-cell dispensing facilitates the cultivation of human gut bacteria.</title>
        <authorList>
            <person name="Afrizal A."/>
        </authorList>
    </citation>
    <scope>NUCLEOTIDE SEQUENCE</scope>
    <source>
        <strain evidence="3">CLA-AA-H215</strain>
    </source>
</reference>
<feature type="transmembrane region" description="Helical" evidence="1">
    <location>
        <begin position="61"/>
        <end position="87"/>
    </location>
</feature>
<dbReference type="RefSeq" id="WP_308453571.1">
    <property type="nucleotide sequence ID" value="NZ_JAJEQR010000021.1"/>
</dbReference>
<evidence type="ECO:0000313" key="3">
    <source>
        <dbReference type="EMBL" id="MCC2231035.1"/>
    </source>
</evidence>
<dbReference type="GO" id="GO:0005886">
    <property type="term" value="C:plasma membrane"/>
    <property type="evidence" value="ECO:0007669"/>
    <property type="project" value="TreeGrafter"/>
</dbReference>
<dbReference type="GO" id="GO:0043164">
    <property type="term" value="P:Gram-negative-bacterium-type cell wall biogenesis"/>
    <property type="evidence" value="ECO:0007669"/>
    <property type="project" value="TreeGrafter"/>
</dbReference>
<dbReference type="InterPro" id="IPR003848">
    <property type="entry name" value="DUF218"/>
</dbReference>
<keyword evidence="1" id="KW-0472">Membrane</keyword>
<dbReference type="Pfam" id="PF02698">
    <property type="entry name" value="DUF218"/>
    <property type="match status" value="1"/>
</dbReference>
<dbReference type="PANTHER" id="PTHR30336:SF4">
    <property type="entry name" value="ENVELOPE BIOGENESIS FACTOR ELYC"/>
    <property type="match status" value="1"/>
</dbReference>
<keyword evidence="1" id="KW-1133">Transmembrane helix</keyword>
<proteinExistence type="predicted"/>
<dbReference type="Gene3D" id="3.40.50.620">
    <property type="entry name" value="HUPs"/>
    <property type="match status" value="1"/>
</dbReference>
<feature type="transmembrane region" description="Helical" evidence="1">
    <location>
        <begin position="30"/>
        <end position="49"/>
    </location>
</feature>
<comment type="caution">
    <text evidence="3">The sequence shown here is derived from an EMBL/GenBank/DDBJ whole genome shotgun (WGS) entry which is preliminary data.</text>
</comment>
<evidence type="ECO:0000313" key="4">
    <source>
        <dbReference type="Proteomes" id="UP001198182"/>
    </source>
</evidence>
<protein>
    <submittedName>
        <fullName evidence="3">YdcF family protein</fullName>
    </submittedName>
</protein>
<dbReference type="CDD" id="cd06259">
    <property type="entry name" value="YdcF-like"/>
    <property type="match status" value="1"/>
</dbReference>
<feature type="transmembrane region" description="Helical" evidence="1">
    <location>
        <begin position="5"/>
        <end position="24"/>
    </location>
</feature>
<gene>
    <name evidence="3" type="ORF">LKD81_08495</name>
</gene>
<organism evidence="3 4">
    <name type="scientific">Hominifimenecus microfluidus</name>
    <dbReference type="NCBI Taxonomy" id="2885348"/>
    <lineage>
        <taxon>Bacteria</taxon>
        <taxon>Bacillati</taxon>
        <taxon>Bacillota</taxon>
        <taxon>Clostridia</taxon>
        <taxon>Lachnospirales</taxon>
        <taxon>Lachnospiraceae</taxon>
        <taxon>Hominifimenecus</taxon>
    </lineage>
</organism>
<name>A0AAE3EBR3_9FIRM</name>
<feature type="domain" description="DUF218" evidence="2">
    <location>
        <begin position="94"/>
        <end position="235"/>
    </location>
</feature>
<dbReference type="PANTHER" id="PTHR30336">
    <property type="entry name" value="INNER MEMBRANE PROTEIN, PROBABLE PERMEASE"/>
    <property type="match status" value="1"/>
</dbReference>
<dbReference type="GO" id="GO:0000270">
    <property type="term" value="P:peptidoglycan metabolic process"/>
    <property type="evidence" value="ECO:0007669"/>
    <property type="project" value="TreeGrafter"/>
</dbReference>
<dbReference type="InterPro" id="IPR051599">
    <property type="entry name" value="Cell_Envelope_Assoc"/>
</dbReference>
<evidence type="ECO:0000259" key="2">
    <source>
        <dbReference type="Pfam" id="PF02698"/>
    </source>
</evidence>